<evidence type="ECO:0000313" key="2">
    <source>
        <dbReference type="EMBL" id="MCS0606637.1"/>
    </source>
</evidence>
<dbReference type="RefSeq" id="WP_258854442.1">
    <property type="nucleotide sequence ID" value="NZ_JANUGV010000001.1"/>
</dbReference>
<accession>A0ABT2BE26</accession>
<proteinExistence type="predicted"/>
<reference evidence="2 3" key="1">
    <citation type="submission" date="2022-08" db="EMBL/GenBank/DDBJ databases">
        <title>Reclassification of Massilia species as members of the genera Telluria, Duganella, Pseudoduganella, Mokoshia gen. nov. and Zemynaea gen. nov. using orthogonal and non-orthogonal genome-based approaches.</title>
        <authorList>
            <person name="Bowman J.P."/>
        </authorList>
    </citation>
    <scope>NUCLEOTIDE SEQUENCE [LARGE SCALE GENOMIC DNA]</scope>
    <source>
        <strain evidence="2 3">JCM 31607</strain>
    </source>
</reference>
<gene>
    <name evidence="2" type="ORF">NX773_00470</name>
</gene>
<keyword evidence="1" id="KW-0812">Transmembrane</keyword>
<keyword evidence="3" id="KW-1185">Reference proteome</keyword>
<dbReference type="EMBL" id="JANUGV010000001">
    <property type="protein sequence ID" value="MCS0606637.1"/>
    <property type="molecule type" value="Genomic_DNA"/>
</dbReference>
<comment type="caution">
    <text evidence="2">The sequence shown here is derived from an EMBL/GenBank/DDBJ whole genome shotgun (WGS) entry which is preliminary data.</text>
</comment>
<feature type="transmembrane region" description="Helical" evidence="1">
    <location>
        <begin position="6"/>
        <end position="25"/>
    </location>
</feature>
<dbReference type="Proteomes" id="UP001205861">
    <property type="component" value="Unassembled WGS sequence"/>
</dbReference>
<keyword evidence="1" id="KW-0472">Membrane</keyword>
<protein>
    <submittedName>
        <fullName evidence="2">Uncharacterized protein</fullName>
    </submittedName>
</protein>
<evidence type="ECO:0000256" key="1">
    <source>
        <dbReference type="SAM" id="Phobius"/>
    </source>
</evidence>
<name>A0ABT2BE26_9BURK</name>
<organism evidence="2 3">
    <name type="scientific">Massilia solisilvae</name>
    <dbReference type="NCBI Taxonomy" id="1811225"/>
    <lineage>
        <taxon>Bacteria</taxon>
        <taxon>Pseudomonadati</taxon>
        <taxon>Pseudomonadota</taxon>
        <taxon>Betaproteobacteria</taxon>
        <taxon>Burkholderiales</taxon>
        <taxon>Oxalobacteraceae</taxon>
        <taxon>Telluria group</taxon>
        <taxon>Massilia</taxon>
    </lineage>
</organism>
<evidence type="ECO:0000313" key="3">
    <source>
        <dbReference type="Proteomes" id="UP001205861"/>
    </source>
</evidence>
<keyword evidence="1" id="KW-1133">Transmembrane helix</keyword>
<sequence>MDKDLLKGLAIVAGIVVAVALAFVFGSRSGPQKAECIARALKNGVAYANIDKTCRLSSHAN</sequence>